<comment type="caution">
    <text evidence="2">The sequence shown here is derived from an EMBL/GenBank/DDBJ whole genome shotgun (WGS) entry which is preliminary data.</text>
</comment>
<evidence type="ECO:0000313" key="3">
    <source>
        <dbReference type="Proteomes" id="UP000717996"/>
    </source>
</evidence>
<protein>
    <recommendedName>
        <fullName evidence="1">BOD1/SHG1 domain-containing protein</fullName>
    </recommendedName>
</protein>
<dbReference type="OrthoDB" id="5579731at2759"/>
<dbReference type="InterPro" id="IPR055264">
    <property type="entry name" value="BOD1/SHG1_dom"/>
</dbReference>
<name>A0A9P6YJM8_RHIOR</name>
<dbReference type="AlphaFoldDB" id="A0A9P6YJM8"/>
<accession>A0A9P6YJM8</accession>
<dbReference type="OMA" id="NTNGFME"/>
<sequence>MVPEDIVLQLKRNGTFDDLRKKLLAGFQNGTQGKEFVDRLTGLMEEMVNRDPTILSSSASYEQMTKQIEKADIYQSLRQQVLERLEEDDYKTRITEQIDAINKDSE</sequence>
<organism evidence="2 3">
    <name type="scientific">Rhizopus oryzae</name>
    <name type="common">Mucormycosis agent</name>
    <name type="synonym">Rhizopus arrhizus var. delemar</name>
    <dbReference type="NCBI Taxonomy" id="64495"/>
    <lineage>
        <taxon>Eukaryota</taxon>
        <taxon>Fungi</taxon>
        <taxon>Fungi incertae sedis</taxon>
        <taxon>Mucoromycota</taxon>
        <taxon>Mucoromycotina</taxon>
        <taxon>Mucoromycetes</taxon>
        <taxon>Mucorales</taxon>
        <taxon>Mucorineae</taxon>
        <taxon>Rhizopodaceae</taxon>
        <taxon>Rhizopus</taxon>
    </lineage>
</organism>
<feature type="domain" description="BOD1/SHG1" evidence="1">
    <location>
        <begin position="6"/>
        <end position="98"/>
    </location>
</feature>
<gene>
    <name evidence="2" type="ORF">G6F51_002759</name>
</gene>
<dbReference type="EMBL" id="JAANIT010000246">
    <property type="protein sequence ID" value="KAG1549938.1"/>
    <property type="molecule type" value="Genomic_DNA"/>
</dbReference>
<reference evidence="2" key="1">
    <citation type="journal article" date="2020" name="Microb. Genom.">
        <title>Genetic diversity of clinical and environmental Mucorales isolates obtained from an investigation of mucormycosis cases among solid organ transplant recipients.</title>
        <authorList>
            <person name="Nguyen M.H."/>
            <person name="Kaul D."/>
            <person name="Muto C."/>
            <person name="Cheng S.J."/>
            <person name="Richter R.A."/>
            <person name="Bruno V.M."/>
            <person name="Liu G."/>
            <person name="Beyhan S."/>
            <person name="Sundermann A.J."/>
            <person name="Mounaud S."/>
            <person name="Pasculle A.W."/>
            <person name="Nierman W.C."/>
            <person name="Driscoll E."/>
            <person name="Cumbie R."/>
            <person name="Clancy C.J."/>
            <person name="Dupont C.L."/>
        </authorList>
    </citation>
    <scope>NUCLEOTIDE SEQUENCE</scope>
    <source>
        <strain evidence="2">GL16</strain>
    </source>
</reference>
<dbReference type="Pfam" id="PF05205">
    <property type="entry name" value="COMPASS-Shg1"/>
    <property type="match status" value="1"/>
</dbReference>
<proteinExistence type="predicted"/>
<evidence type="ECO:0000259" key="1">
    <source>
        <dbReference type="Pfam" id="PF05205"/>
    </source>
</evidence>
<evidence type="ECO:0000313" key="2">
    <source>
        <dbReference type="EMBL" id="KAG1549938.1"/>
    </source>
</evidence>
<dbReference type="Proteomes" id="UP000717996">
    <property type="component" value="Unassembled WGS sequence"/>
</dbReference>